<dbReference type="OrthoDB" id="886424at2"/>
<comment type="caution">
    <text evidence="1">The sequence shown here is derived from an EMBL/GenBank/DDBJ whole genome shotgun (WGS) entry which is preliminary data.</text>
</comment>
<keyword evidence="2" id="KW-1185">Reference proteome</keyword>
<evidence type="ECO:0000313" key="2">
    <source>
        <dbReference type="Proteomes" id="UP000054223"/>
    </source>
</evidence>
<organism evidence="1 2">
    <name type="scientific">Solirubrum puertoriconensis</name>
    <dbReference type="NCBI Taxonomy" id="1751427"/>
    <lineage>
        <taxon>Bacteria</taxon>
        <taxon>Pseudomonadati</taxon>
        <taxon>Bacteroidota</taxon>
        <taxon>Cytophagia</taxon>
        <taxon>Cytophagales</taxon>
    </lineage>
</organism>
<proteinExistence type="predicted"/>
<name>A0A9X0L5W9_SOLP1</name>
<dbReference type="EMBL" id="LNAL01000004">
    <property type="protein sequence ID" value="KUG09211.1"/>
    <property type="molecule type" value="Genomic_DNA"/>
</dbReference>
<dbReference type="AlphaFoldDB" id="A0A9X0L5W9"/>
<sequence>MKQPILPDAANGSSTDHLLPVIDFLKAQGNAPAGPDKFTFNRDGLGVYAFQQPVDVEQLRAHFDFPPSIHLSADGLHDSRHFVRVQQATPLLARRFSFEL</sequence>
<accession>A0A9X0L5W9</accession>
<gene>
    <name evidence="1" type="ORF">ASU33_20835</name>
</gene>
<dbReference type="RefSeq" id="WP_059068389.1">
    <property type="nucleotide sequence ID" value="NZ_LNAL01000004.1"/>
</dbReference>
<dbReference type="Proteomes" id="UP000054223">
    <property type="component" value="Unassembled WGS sequence"/>
</dbReference>
<reference evidence="1 2" key="1">
    <citation type="submission" date="2015-11" db="EMBL/GenBank/DDBJ databases">
        <title>Solirubrum puertoriconensis gen. nov. an environmental bacteria isolated in Puerto Rico.</title>
        <authorList>
            <person name="Cuebas-Irizarry M.F."/>
            <person name="Montalvo-Rodriguez R."/>
        </authorList>
    </citation>
    <scope>NUCLEOTIDE SEQUENCE [LARGE SCALE GENOMIC DNA]</scope>
    <source>
        <strain evidence="1 2">MC1A</strain>
    </source>
</reference>
<evidence type="ECO:0000313" key="1">
    <source>
        <dbReference type="EMBL" id="KUG09211.1"/>
    </source>
</evidence>
<protein>
    <submittedName>
        <fullName evidence="1">Uncharacterized protein</fullName>
    </submittedName>
</protein>